<feature type="chain" id="PRO_5016301352" description="Ice-binding protein C-terminal domain-containing protein" evidence="1">
    <location>
        <begin position="23"/>
        <end position="164"/>
    </location>
</feature>
<accession>A0A323UQ73</accession>
<dbReference type="NCBIfam" id="TIGR02595">
    <property type="entry name" value="PEP_CTERM"/>
    <property type="match status" value="1"/>
</dbReference>
<organism evidence="3 4">
    <name type="scientific">Parazoarcus communis SWub3 = DSM 12120</name>
    <dbReference type="NCBI Taxonomy" id="1121029"/>
    <lineage>
        <taxon>Bacteria</taxon>
        <taxon>Pseudomonadati</taxon>
        <taxon>Pseudomonadota</taxon>
        <taxon>Betaproteobacteria</taxon>
        <taxon>Rhodocyclales</taxon>
        <taxon>Zoogloeaceae</taxon>
        <taxon>Parazoarcus</taxon>
    </lineage>
</organism>
<dbReference type="AlphaFoldDB" id="A0A323UQ73"/>
<name>A0A323UQ73_9RHOO</name>
<dbReference type="InterPro" id="IPR013424">
    <property type="entry name" value="Ice-binding_C"/>
</dbReference>
<protein>
    <recommendedName>
        <fullName evidence="2">Ice-binding protein C-terminal domain-containing protein</fullName>
    </recommendedName>
</protein>
<feature type="signal peptide" evidence="1">
    <location>
        <begin position="1"/>
        <end position="22"/>
    </location>
</feature>
<evidence type="ECO:0000313" key="4">
    <source>
        <dbReference type="Proteomes" id="UP000248259"/>
    </source>
</evidence>
<proteinExistence type="predicted"/>
<dbReference type="RefSeq" id="WP_110529850.1">
    <property type="nucleotide sequence ID" value="NZ_QKOE01000030.1"/>
</dbReference>
<evidence type="ECO:0000259" key="2">
    <source>
        <dbReference type="Pfam" id="PF07589"/>
    </source>
</evidence>
<feature type="domain" description="Ice-binding protein C-terminal" evidence="2">
    <location>
        <begin position="135"/>
        <end position="159"/>
    </location>
</feature>
<sequence length="164" mass="16822">MMLKKTAVALALSAGLVAAAHADVTIVDVSPTTVSTFSDTVLKAPGFFADIWAFDITVPTYGSGWAVSHTIAPLFSIESFTVTLTGPDGVIPLTTSSTSAVGEGLFTPGSWFFTVSGKATGTMGGAYSFAVVTQPVPEPETYAMLLAGLGLVGAVARRRMKNAA</sequence>
<comment type="caution">
    <text evidence="3">The sequence shown here is derived from an EMBL/GenBank/DDBJ whole genome shotgun (WGS) entry which is preliminary data.</text>
</comment>
<dbReference type="Pfam" id="PF07589">
    <property type="entry name" value="PEP-CTERM"/>
    <property type="match status" value="1"/>
</dbReference>
<evidence type="ECO:0000313" key="3">
    <source>
        <dbReference type="EMBL" id="PZA14487.1"/>
    </source>
</evidence>
<keyword evidence="1" id="KW-0732">Signal</keyword>
<dbReference type="NCBIfam" id="NF038126">
    <property type="entry name" value="PEP_CTERM_FxDxF"/>
    <property type="match status" value="1"/>
</dbReference>
<evidence type="ECO:0000256" key="1">
    <source>
        <dbReference type="SAM" id="SignalP"/>
    </source>
</evidence>
<dbReference type="EMBL" id="QKOE01000030">
    <property type="protein sequence ID" value="PZA14487.1"/>
    <property type="molecule type" value="Genomic_DNA"/>
</dbReference>
<dbReference type="NCBIfam" id="NF035944">
    <property type="entry name" value="PEPxxWA-CTERM"/>
    <property type="match status" value="1"/>
</dbReference>
<reference evidence="3 4" key="1">
    <citation type="submission" date="2018-06" db="EMBL/GenBank/DDBJ databases">
        <title>Azoarcus communis strain SWub3 genome.</title>
        <authorList>
            <person name="Zorraquino Salvo V."/>
            <person name="Toubiana D."/>
            <person name="Blumwald E."/>
        </authorList>
    </citation>
    <scope>NUCLEOTIDE SEQUENCE [LARGE SCALE GENOMIC DNA]</scope>
    <source>
        <strain evidence="3 4">SWub3</strain>
    </source>
</reference>
<keyword evidence="4" id="KW-1185">Reference proteome</keyword>
<dbReference type="OrthoDB" id="6365843at2"/>
<dbReference type="Proteomes" id="UP000248259">
    <property type="component" value="Unassembled WGS sequence"/>
</dbReference>
<gene>
    <name evidence="3" type="ORF">DNK49_21665</name>
</gene>